<evidence type="ECO:0000313" key="3">
    <source>
        <dbReference type="Proteomes" id="UP000637239"/>
    </source>
</evidence>
<feature type="region of interest" description="Disordered" evidence="1">
    <location>
        <begin position="83"/>
        <end position="102"/>
    </location>
</feature>
<accession>A0A7R7VXG9</accession>
<feature type="region of interest" description="Disordered" evidence="1">
    <location>
        <begin position="1"/>
        <end position="77"/>
    </location>
</feature>
<feature type="compositionally biased region" description="Polar residues" evidence="1">
    <location>
        <begin position="370"/>
        <end position="380"/>
    </location>
</feature>
<feature type="compositionally biased region" description="Basic and acidic residues" evidence="1">
    <location>
        <begin position="207"/>
        <end position="217"/>
    </location>
</feature>
<feature type="compositionally biased region" description="Polar residues" evidence="1">
    <location>
        <begin position="526"/>
        <end position="542"/>
    </location>
</feature>
<name>A0A7R7VXG9_ASPCH</name>
<proteinExistence type="predicted"/>
<feature type="compositionally biased region" description="Basic and acidic residues" evidence="1">
    <location>
        <begin position="267"/>
        <end position="289"/>
    </location>
</feature>
<sequence>MRRSNNPNSDAHTSPTEYQTPARTSTTAPTSSRPSNSKSITTVRRTQNQTPIAPSLSRSNSSCKNNTFSSSLGRQQSTLTQIDWVATRRHPDSEDDDLDDNRLDYIDAEPNAQHDDTSNTNTSTNTKTNARDVIEISDDSGNDADYQRAPSSRTRPARDIRFGQKPMMKADTSRRRRSTPKPNSAEKGSGRRKSGGSVRGSNKKGKQPKERDKTLTQMDYVRRYLKIEPDDDVQLEYTYYSPKKDRDPGSREAHRRSAEEAALQSTKQDEKDGIKRRKLTEELESKDDSNLEGIRSGRQLSRGLVTPKKTIKIEIPSSQSPNSPELVLVSPSQFRGVNRFPLKQTSVDRLVKEEQLSSAERKVQHDLDRASSSPGRTSLPDSPASPIPRNNTPSDDEDDPDTTPRIHRPNTQRTVVYETDAESDCGETQDDLSVPPSSQKPKMVNIGGDPIEDIQSPQRYESQELPSPVIPSGPDNETGPSYPDLSSDASICYRRPHHSTQYPVEPIPLMDTQALAELFPQEKENSAQQILTDTTQTQSSPAVQRHPLRTHPQLTQTQTQTQSQSQSTSQDLKTSTEIVPESSPVTRQDSNPSMPQESVVQVESSQPADRFLRNVGIEQDSGSRGFVGNQLLSSSVLESIPMPPLWMGSQDSVGEPYSEPGNE</sequence>
<feature type="compositionally biased region" description="Polar residues" evidence="1">
    <location>
        <begin position="36"/>
        <end position="77"/>
    </location>
</feature>
<dbReference type="RefSeq" id="XP_043141028.1">
    <property type="nucleotide sequence ID" value="XM_043283783.1"/>
</dbReference>
<dbReference type="GeneID" id="66986864"/>
<dbReference type="Proteomes" id="UP000637239">
    <property type="component" value="Chromosome 8"/>
</dbReference>
<gene>
    <name evidence="2" type="ORF">ACHE_80415S</name>
</gene>
<feature type="compositionally biased region" description="Low complexity" evidence="1">
    <location>
        <begin position="20"/>
        <end position="35"/>
    </location>
</feature>
<feature type="compositionally biased region" description="Polar residues" evidence="1">
    <location>
        <begin position="1"/>
        <end position="19"/>
    </location>
</feature>
<feature type="compositionally biased region" description="Low complexity" evidence="1">
    <location>
        <begin position="553"/>
        <end position="576"/>
    </location>
</feature>
<feature type="compositionally biased region" description="Basic and acidic residues" evidence="1">
    <location>
        <begin position="242"/>
        <end position="259"/>
    </location>
</feature>
<dbReference type="EMBL" id="AP024423">
    <property type="protein sequence ID" value="BCR92515.1"/>
    <property type="molecule type" value="Genomic_DNA"/>
</dbReference>
<protein>
    <submittedName>
        <fullName evidence="2">Uncharacterized protein</fullName>
    </submittedName>
</protein>
<feature type="region of interest" description="Disordered" evidence="1">
    <location>
        <begin position="109"/>
        <end position="217"/>
    </location>
</feature>
<feature type="compositionally biased region" description="Low complexity" evidence="1">
    <location>
        <begin position="118"/>
        <end position="128"/>
    </location>
</feature>
<feature type="region of interest" description="Disordered" evidence="1">
    <location>
        <begin position="515"/>
        <end position="608"/>
    </location>
</feature>
<reference evidence="2" key="2">
    <citation type="submission" date="2021-02" db="EMBL/GenBank/DDBJ databases">
        <title>Aspergillus chevalieri M1 genome sequence.</title>
        <authorList>
            <person name="Kadooka C."/>
            <person name="Mori K."/>
            <person name="Futagami T."/>
        </authorList>
    </citation>
    <scope>NUCLEOTIDE SEQUENCE</scope>
    <source>
        <strain evidence="2">M1</strain>
    </source>
</reference>
<feature type="region of interest" description="Disordered" evidence="1">
    <location>
        <begin position="239"/>
        <end position="305"/>
    </location>
</feature>
<organism evidence="2 3">
    <name type="scientific">Aspergillus chevalieri</name>
    <name type="common">Eurotium chevalieri</name>
    <dbReference type="NCBI Taxonomy" id="182096"/>
    <lineage>
        <taxon>Eukaryota</taxon>
        <taxon>Fungi</taxon>
        <taxon>Dikarya</taxon>
        <taxon>Ascomycota</taxon>
        <taxon>Pezizomycotina</taxon>
        <taxon>Eurotiomycetes</taxon>
        <taxon>Eurotiomycetidae</taxon>
        <taxon>Eurotiales</taxon>
        <taxon>Aspergillaceae</taxon>
        <taxon>Aspergillus</taxon>
        <taxon>Aspergillus subgen. Aspergillus</taxon>
    </lineage>
</organism>
<evidence type="ECO:0000256" key="1">
    <source>
        <dbReference type="SAM" id="MobiDB-lite"/>
    </source>
</evidence>
<keyword evidence="3" id="KW-1185">Reference proteome</keyword>
<dbReference type="KEGG" id="ache:ACHE_80415S"/>
<reference evidence="2" key="1">
    <citation type="submission" date="2021-01" db="EMBL/GenBank/DDBJ databases">
        <authorList>
            <consortium name="Aspergillus chevalieri M1 genome sequencing consortium"/>
            <person name="Kazuki M."/>
            <person name="Futagami T."/>
        </authorList>
    </citation>
    <scope>NUCLEOTIDE SEQUENCE</scope>
    <source>
        <strain evidence="2">M1</strain>
    </source>
</reference>
<feature type="compositionally biased region" description="Acidic residues" evidence="1">
    <location>
        <begin position="419"/>
        <end position="430"/>
    </location>
</feature>
<feature type="compositionally biased region" description="Polar residues" evidence="1">
    <location>
        <begin position="583"/>
        <end position="607"/>
    </location>
</feature>
<evidence type="ECO:0000313" key="2">
    <source>
        <dbReference type="EMBL" id="BCR92515.1"/>
    </source>
</evidence>
<feature type="region of interest" description="Disordered" evidence="1">
    <location>
        <begin position="340"/>
        <end position="489"/>
    </location>
</feature>
<dbReference type="AlphaFoldDB" id="A0A7R7VXG9"/>
<feature type="compositionally biased region" description="Basic and acidic residues" evidence="1">
    <location>
        <begin position="349"/>
        <end position="369"/>
    </location>
</feature>
<feature type="region of interest" description="Disordered" evidence="1">
    <location>
        <begin position="641"/>
        <end position="663"/>
    </location>
</feature>